<sequence length="51" mass="5793">MGWKHSRIRSQLLLFTWGGNIAELGVSSYCSHWVKTHPENSVKPLNSPRGE</sequence>
<organism evidence="2">
    <name type="scientific">Anguilla anguilla</name>
    <name type="common">European freshwater eel</name>
    <name type="synonym">Muraena anguilla</name>
    <dbReference type="NCBI Taxonomy" id="7936"/>
    <lineage>
        <taxon>Eukaryota</taxon>
        <taxon>Metazoa</taxon>
        <taxon>Chordata</taxon>
        <taxon>Craniata</taxon>
        <taxon>Vertebrata</taxon>
        <taxon>Euteleostomi</taxon>
        <taxon>Actinopterygii</taxon>
        <taxon>Neopterygii</taxon>
        <taxon>Teleostei</taxon>
        <taxon>Anguilliformes</taxon>
        <taxon>Anguillidae</taxon>
        <taxon>Anguilla</taxon>
    </lineage>
</organism>
<accession>A0A0E9SJ32</accession>
<protein>
    <submittedName>
        <fullName evidence="2">Uncharacterized protein</fullName>
    </submittedName>
</protein>
<name>A0A0E9SJ32_ANGAN</name>
<dbReference type="EMBL" id="GBXM01067872">
    <property type="protein sequence ID" value="JAH40705.1"/>
    <property type="molecule type" value="Transcribed_RNA"/>
</dbReference>
<feature type="chain" id="PRO_5002432216" evidence="1">
    <location>
        <begin position="23"/>
        <end position="51"/>
    </location>
</feature>
<evidence type="ECO:0000313" key="2">
    <source>
        <dbReference type="EMBL" id="JAH40705.1"/>
    </source>
</evidence>
<feature type="signal peptide" evidence="1">
    <location>
        <begin position="1"/>
        <end position="22"/>
    </location>
</feature>
<reference evidence="2" key="2">
    <citation type="journal article" date="2015" name="Fish Shellfish Immunol.">
        <title>Early steps in the European eel (Anguilla anguilla)-Vibrio vulnificus interaction in the gills: Role of the RtxA13 toxin.</title>
        <authorList>
            <person name="Callol A."/>
            <person name="Pajuelo D."/>
            <person name="Ebbesson L."/>
            <person name="Teles M."/>
            <person name="MacKenzie S."/>
            <person name="Amaro C."/>
        </authorList>
    </citation>
    <scope>NUCLEOTIDE SEQUENCE</scope>
</reference>
<proteinExistence type="predicted"/>
<reference evidence="2" key="1">
    <citation type="submission" date="2014-11" db="EMBL/GenBank/DDBJ databases">
        <authorList>
            <person name="Amaro Gonzalez C."/>
        </authorList>
    </citation>
    <scope>NUCLEOTIDE SEQUENCE</scope>
</reference>
<evidence type="ECO:0000256" key="1">
    <source>
        <dbReference type="SAM" id="SignalP"/>
    </source>
</evidence>
<keyword evidence="1" id="KW-0732">Signal</keyword>
<dbReference type="AlphaFoldDB" id="A0A0E9SJ32"/>